<comment type="caution">
    <text evidence="5">The sequence shown here is derived from an EMBL/GenBank/DDBJ whole genome shotgun (WGS) entry which is preliminary data.</text>
</comment>
<dbReference type="EMBL" id="VIEB01001393">
    <property type="protein sequence ID" value="TQD72515.1"/>
    <property type="molecule type" value="Genomic_DNA"/>
</dbReference>
<feature type="region of interest" description="Disordered" evidence="3">
    <location>
        <begin position="207"/>
        <end position="291"/>
    </location>
</feature>
<dbReference type="PANTHER" id="PTHR34680:SF3">
    <property type="entry name" value="EXPRESSED PROTEIN"/>
    <property type="match status" value="1"/>
</dbReference>
<accession>A0A540KE57</accession>
<protein>
    <recommendedName>
        <fullName evidence="4">WRC domain-containing protein</fullName>
    </recommendedName>
</protein>
<evidence type="ECO:0000259" key="4">
    <source>
        <dbReference type="PROSITE" id="PS51667"/>
    </source>
</evidence>
<evidence type="ECO:0000256" key="3">
    <source>
        <dbReference type="SAM" id="MobiDB-lite"/>
    </source>
</evidence>
<keyword evidence="6" id="KW-1185">Reference proteome</keyword>
<evidence type="ECO:0000313" key="5">
    <source>
        <dbReference type="EMBL" id="TQD72515.1"/>
    </source>
</evidence>
<gene>
    <name evidence="5" type="ORF">C1H46_041953</name>
</gene>
<dbReference type="STRING" id="106549.A0A540KE57"/>
<dbReference type="AlphaFoldDB" id="A0A540KE57"/>
<organism evidence="5 6">
    <name type="scientific">Malus baccata</name>
    <name type="common">Siberian crab apple</name>
    <name type="synonym">Pyrus baccata</name>
    <dbReference type="NCBI Taxonomy" id="106549"/>
    <lineage>
        <taxon>Eukaryota</taxon>
        <taxon>Viridiplantae</taxon>
        <taxon>Streptophyta</taxon>
        <taxon>Embryophyta</taxon>
        <taxon>Tracheophyta</taxon>
        <taxon>Spermatophyta</taxon>
        <taxon>Magnoliopsida</taxon>
        <taxon>eudicotyledons</taxon>
        <taxon>Gunneridae</taxon>
        <taxon>Pentapetalae</taxon>
        <taxon>rosids</taxon>
        <taxon>fabids</taxon>
        <taxon>Rosales</taxon>
        <taxon>Rosaceae</taxon>
        <taxon>Amygdaloideae</taxon>
        <taxon>Maleae</taxon>
        <taxon>Malus</taxon>
    </lineage>
</organism>
<feature type="domain" description="WRC" evidence="4">
    <location>
        <begin position="104"/>
        <end position="149"/>
    </location>
</feature>
<comment type="caution">
    <text evidence="2">Lacks conserved residue(s) required for the propagation of feature annotation.</text>
</comment>
<dbReference type="InterPro" id="IPR014977">
    <property type="entry name" value="WRC_dom"/>
</dbReference>
<evidence type="ECO:0000256" key="1">
    <source>
        <dbReference type="ARBA" id="ARBA00023242"/>
    </source>
</evidence>
<proteinExistence type="predicted"/>
<dbReference type="Pfam" id="PF08879">
    <property type="entry name" value="WRC"/>
    <property type="match status" value="1"/>
</dbReference>
<dbReference type="Proteomes" id="UP000315295">
    <property type="component" value="Unassembled WGS sequence"/>
</dbReference>
<keyword evidence="1" id="KW-0539">Nucleus</keyword>
<feature type="compositionally biased region" description="Basic and acidic residues" evidence="3">
    <location>
        <begin position="210"/>
        <end position="223"/>
    </location>
</feature>
<sequence>MRIRKNAKVSPLLFTSHAPDAEELLPHVCQINRNPWDIIPFGQESDQWEVEESLYGGSFGDSIGAVESVASLRDGADEKPLEKNEGPVAEGIDIENNWKAGDERTGSMCCQQNDGRGWHCKKKAKQGESFCNHHLSLLRSNCIVKANGNGYCRDNGNNHNISSKKAAAAVSGSVQLKNGGGRKKVKKESAPNPYEFYYYSGFGPWRSRKRGGDKEKEETKAEGEIATTTSFPPPHPHESAHRSPSSPIANGEFDYNDEDDEDDDDELDGSGVSSRKRMRKPVKERSLKSLM</sequence>
<dbReference type="PANTHER" id="PTHR34680">
    <property type="entry name" value="EXPRESSED PROTEIN"/>
    <property type="match status" value="1"/>
</dbReference>
<evidence type="ECO:0000256" key="2">
    <source>
        <dbReference type="PROSITE-ProRule" id="PRU01002"/>
    </source>
</evidence>
<feature type="compositionally biased region" description="Acidic residues" evidence="3">
    <location>
        <begin position="254"/>
        <end position="268"/>
    </location>
</feature>
<evidence type="ECO:0000313" key="6">
    <source>
        <dbReference type="Proteomes" id="UP000315295"/>
    </source>
</evidence>
<name>A0A540KE57_MALBA</name>
<reference evidence="5 6" key="1">
    <citation type="journal article" date="2019" name="G3 (Bethesda)">
        <title>Sequencing of a Wild Apple (Malus baccata) Genome Unravels the Differences Between Cultivated and Wild Apple Species Regarding Disease Resistance and Cold Tolerance.</title>
        <authorList>
            <person name="Chen X."/>
        </authorList>
    </citation>
    <scope>NUCLEOTIDE SEQUENCE [LARGE SCALE GENOMIC DNA]</scope>
    <source>
        <strain evidence="6">cv. Shandingzi</strain>
        <tissue evidence="5">Leaves</tissue>
    </source>
</reference>
<feature type="compositionally biased region" description="Basic and acidic residues" evidence="3">
    <location>
        <begin position="281"/>
        <end position="291"/>
    </location>
</feature>
<dbReference type="PROSITE" id="PS51667">
    <property type="entry name" value="WRC"/>
    <property type="match status" value="1"/>
</dbReference>